<evidence type="ECO:0000313" key="2">
    <source>
        <dbReference type="EMBL" id="MRX78981.1"/>
    </source>
</evidence>
<dbReference type="Pfam" id="PF01609">
    <property type="entry name" value="DDE_Tnp_1"/>
    <property type="match status" value="1"/>
</dbReference>
<dbReference type="InterPro" id="IPR012337">
    <property type="entry name" value="RNaseH-like_sf"/>
</dbReference>
<dbReference type="GO" id="GO:0006313">
    <property type="term" value="P:DNA transposition"/>
    <property type="evidence" value="ECO:0007669"/>
    <property type="project" value="InterPro"/>
</dbReference>
<dbReference type="AlphaFoldDB" id="A0A7K0G5P5"/>
<accession>A0A7K0G5P5</accession>
<dbReference type="InterPro" id="IPR002559">
    <property type="entry name" value="Transposase_11"/>
</dbReference>
<dbReference type="InterPro" id="IPR047654">
    <property type="entry name" value="IS1634_transpos"/>
</dbReference>
<evidence type="ECO:0000259" key="1">
    <source>
        <dbReference type="Pfam" id="PF01609"/>
    </source>
</evidence>
<proteinExistence type="predicted"/>
<organism evidence="2 3">
    <name type="scientific">Pedobacter petrophilus</name>
    <dbReference type="NCBI Taxonomy" id="1908241"/>
    <lineage>
        <taxon>Bacteria</taxon>
        <taxon>Pseudomonadati</taxon>
        <taxon>Bacteroidota</taxon>
        <taxon>Sphingobacteriia</taxon>
        <taxon>Sphingobacteriales</taxon>
        <taxon>Sphingobacteriaceae</taxon>
        <taxon>Pedobacter</taxon>
    </lineage>
</organism>
<evidence type="ECO:0000313" key="3">
    <source>
        <dbReference type="Proteomes" id="UP000487757"/>
    </source>
</evidence>
<reference evidence="2 3" key="1">
    <citation type="submission" date="2019-11" db="EMBL/GenBank/DDBJ databases">
        <title>Pedobacter petrophilus genome.</title>
        <authorList>
            <person name="Feldbauer M.J."/>
            <person name="Newman J.D."/>
        </authorList>
    </citation>
    <scope>NUCLEOTIDE SEQUENCE [LARGE SCALE GENOMIC DNA]</scope>
    <source>
        <strain evidence="2 3">LMG 29686</strain>
    </source>
</reference>
<name>A0A7K0G5P5_9SPHI</name>
<dbReference type="NCBIfam" id="NF033559">
    <property type="entry name" value="transpos_IS1634"/>
    <property type="match status" value="1"/>
</dbReference>
<comment type="caution">
    <text evidence="2">The sequence shown here is derived from an EMBL/GenBank/DDBJ whole genome shotgun (WGS) entry which is preliminary data.</text>
</comment>
<protein>
    <submittedName>
        <fullName evidence="2">IS1634 family transposase</fullName>
    </submittedName>
</protein>
<dbReference type="GO" id="GO:0004803">
    <property type="term" value="F:transposase activity"/>
    <property type="evidence" value="ECO:0007669"/>
    <property type="project" value="InterPro"/>
</dbReference>
<feature type="domain" description="Transposase IS4-like" evidence="1">
    <location>
        <begin position="172"/>
        <end position="441"/>
    </location>
</feature>
<dbReference type="Proteomes" id="UP000487757">
    <property type="component" value="Unassembled WGS sequence"/>
</dbReference>
<dbReference type="SUPFAM" id="SSF53098">
    <property type="entry name" value="Ribonuclease H-like"/>
    <property type="match status" value="1"/>
</dbReference>
<sequence>MFVRQKKNKSGVVSVQVIDKSSGKYKVIKTLGSSSSISRVEMLVKEGEHWIKSQLGQAEIDLSGTQDAFDKFISNIQQVTVAGTELLLGKIFDEIGFSKIKDDLFRKLVLSRLCFPVSKVRTIDYLKKYHGIEIDEDRIYRYLDKLYNKQKDLVQQISYQHTLRILNNQMSIVFYDVTTLYFEIDDQDDLRKTGFSKEGRHQNPQIVLGLLVSVGGYPLAYEIFEGNKFEGHTMLPVINAFKKKHTLDKMVVIADSGLLSSNNINDLQREGYEFILGARIKNEKQILQKQILSLKLKNGESAILKKDEHTNLVISYSLSRHKKDQANREKGLRKLEKQISSGKLTKSHINNRGYNKYLKLKGEINVEIDKEKFNADGKWDGLKGYLTNTGLNKSEVIENYSHLWRIEKAFRISKHDLKIRPIYHRLHHRIEAHVCIAFVAYKVFKELERQLYQKGARLSPEKAIDIAKTIYAIKIINPLNNEILNKTLILNDEQKYLSQLFDF</sequence>
<dbReference type="EMBL" id="WKKH01000109">
    <property type="protein sequence ID" value="MRX78981.1"/>
    <property type="molecule type" value="Genomic_DNA"/>
</dbReference>
<gene>
    <name evidence="2" type="ORF">GJU39_23250</name>
</gene>
<keyword evidence="3" id="KW-1185">Reference proteome</keyword>
<dbReference type="GO" id="GO:0003677">
    <property type="term" value="F:DNA binding"/>
    <property type="evidence" value="ECO:0007669"/>
    <property type="project" value="InterPro"/>
</dbReference>
<dbReference type="OrthoDB" id="740398at2"/>